<reference evidence="1" key="2">
    <citation type="submission" date="2018-10" db="UniProtKB">
        <authorList>
            <consortium name="EnsemblPlants"/>
        </authorList>
    </citation>
    <scope>IDENTIFICATION</scope>
</reference>
<dbReference type="EnsemblPlants" id="TraesCS4A02G172300.1">
    <property type="protein sequence ID" value="TraesCS4A02G172300.1"/>
    <property type="gene ID" value="TraesCS4A02G172300"/>
</dbReference>
<dbReference type="Gramene" id="TraesWEE_scaffold_031442_01G000100.1">
    <property type="protein sequence ID" value="TraesWEE_scaffold_031442_01G000100.1"/>
    <property type="gene ID" value="TraesWEE_scaffold_031442_01G000100"/>
</dbReference>
<sequence length="114" mass="13003">MAPASLAFPIAPHSVPRSGSISPLTRAPCLTCDVEENKNEEDTKRHIEVTHMRNSYTHHVLDEKQYENFNEKFSTAKPFGNATRNEKQLGGRCTRGRKEELQFDPILCVIISYR</sequence>
<dbReference type="Gramene" id="TraesLAC4A03G02052230.1">
    <property type="protein sequence ID" value="TraesLAC4A03G02052230.1"/>
    <property type="gene ID" value="TraesLAC4A03G02052230"/>
</dbReference>
<dbReference type="Gramene" id="TraesSYM4A03G02125600.1">
    <property type="protein sequence ID" value="TraesSYM4A03G02125600.1"/>
    <property type="gene ID" value="TraesSYM4A03G02125600"/>
</dbReference>
<evidence type="ECO:0000313" key="2">
    <source>
        <dbReference type="Proteomes" id="UP000019116"/>
    </source>
</evidence>
<dbReference type="Gramene" id="TraesCS4A03G0470600.1">
    <property type="protein sequence ID" value="TraesCS4A03G0470600.1.CDS"/>
    <property type="gene ID" value="TraesCS4A03G0470600"/>
</dbReference>
<dbReference type="Gramene" id="TraesCLE_scaffold_029554_01G000200.1">
    <property type="protein sequence ID" value="TraesCLE_scaffold_029554_01G000200.1"/>
    <property type="gene ID" value="TraesCLE_scaffold_029554_01G000200"/>
</dbReference>
<name>A0A3B6HTF7_WHEAT</name>
<dbReference type="Gramene" id="TraesJAG4A03G02099930.1">
    <property type="protein sequence ID" value="TraesJAG4A03G02099930.1"/>
    <property type="gene ID" value="TraesJAG4A03G02099930"/>
</dbReference>
<organism evidence="1">
    <name type="scientific">Triticum aestivum</name>
    <name type="common">Wheat</name>
    <dbReference type="NCBI Taxonomy" id="4565"/>
    <lineage>
        <taxon>Eukaryota</taxon>
        <taxon>Viridiplantae</taxon>
        <taxon>Streptophyta</taxon>
        <taxon>Embryophyta</taxon>
        <taxon>Tracheophyta</taxon>
        <taxon>Spermatophyta</taxon>
        <taxon>Magnoliopsida</taxon>
        <taxon>Liliopsida</taxon>
        <taxon>Poales</taxon>
        <taxon>Poaceae</taxon>
        <taxon>BOP clade</taxon>
        <taxon>Pooideae</taxon>
        <taxon>Triticodae</taxon>
        <taxon>Triticeae</taxon>
        <taxon>Triticinae</taxon>
        <taxon>Triticum</taxon>
    </lineage>
</organism>
<dbReference type="Gramene" id="TraesROB_scaffold_034842_01G000100.1">
    <property type="protein sequence ID" value="TraesROB_scaffold_034842_01G000100.1"/>
    <property type="gene ID" value="TraesROB_scaffold_034842_01G000100"/>
</dbReference>
<protein>
    <submittedName>
        <fullName evidence="1">Uncharacterized protein</fullName>
    </submittedName>
</protein>
<dbReference type="Gramene" id="TraesMAC4A03G02097930.1">
    <property type="protein sequence ID" value="TraesMAC4A03G02097930.1"/>
    <property type="gene ID" value="TraesMAC4A03G02097930"/>
</dbReference>
<dbReference type="Proteomes" id="UP000019116">
    <property type="component" value="Chromosome 4A"/>
</dbReference>
<dbReference type="Gramene" id="TraesNOR4A03G02120500.1">
    <property type="protein sequence ID" value="TraesNOR4A03G02120500.1"/>
    <property type="gene ID" value="TraesNOR4A03G02120500"/>
</dbReference>
<dbReference type="Gramene" id="TraesCS4A02G172300.1">
    <property type="protein sequence ID" value="TraesCS4A02G172300.1"/>
    <property type="gene ID" value="TraesCS4A02G172300"/>
</dbReference>
<keyword evidence="2" id="KW-1185">Reference proteome</keyword>
<dbReference type="Gramene" id="TraesCAD_scaffold_035694_01G000100.1">
    <property type="protein sequence ID" value="TraesCAD_scaffold_035694_01G000100.1"/>
    <property type="gene ID" value="TraesCAD_scaffold_035694_01G000100"/>
</dbReference>
<dbReference type="Gramene" id="TraesJUL4A03G02117850.1">
    <property type="protein sequence ID" value="TraesJUL4A03G02117850.1"/>
    <property type="gene ID" value="TraesJUL4A03G02117850"/>
</dbReference>
<dbReference type="AlphaFoldDB" id="A0A3B6HTF7"/>
<dbReference type="Gramene" id="TraesRN4A0100478200.1">
    <property type="protein sequence ID" value="TraesRN4A0100478200.1"/>
    <property type="gene ID" value="TraesRN4A0100478200"/>
</dbReference>
<dbReference type="Gramene" id="TraesLDM4A03G02097170.1">
    <property type="protein sequence ID" value="TraesLDM4A03G02097170.1"/>
    <property type="gene ID" value="TraesLDM4A03G02097170"/>
</dbReference>
<reference evidence="1" key="1">
    <citation type="submission" date="2018-08" db="EMBL/GenBank/DDBJ databases">
        <authorList>
            <person name="Rossello M."/>
        </authorList>
    </citation>
    <scope>NUCLEOTIDE SEQUENCE [LARGE SCALE GENOMIC DNA]</scope>
    <source>
        <strain evidence="1">cv. Chinese Spring</strain>
    </source>
</reference>
<evidence type="ECO:0000313" key="1">
    <source>
        <dbReference type="EnsemblPlants" id="TraesCS4A02G172300.1"/>
    </source>
</evidence>
<dbReference type="Gramene" id="TraesSTA4A03G02094870.1">
    <property type="protein sequence ID" value="TraesSTA4A03G02094870.1"/>
    <property type="gene ID" value="TraesSTA4A03G02094870"/>
</dbReference>
<proteinExistence type="predicted"/>
<accession>A0A3B6HTF7</accession>